<organism evidence="2 3">
    <name type="scientific">Stachybotrys chartarum (strain CBS 109288 / IBT 7711)</name>
    <name type="common">Toxic black mold</name>
    <name type="synonym">Stilbospora chartarum</name>
    <dbReference type="NCBI Taxonomy" id="1280523"/>
    <lineage>
        <taxon>Eukaryota</taxon>
        <taxon>Fungi</taxon>
        <taxon>Dikarya</taxon>
        <taxon>Ascomycota</taxon>
        <taxon>Pezizomycotina</taxon>
        <taxon>Sordariomycetes</taxon>
        <taxon>Hypocreomycetidae</taxon>
        <taxon>Hypocreales</taxon>
        <taxon>Stachybotryaceae</taxon>
        <taxon>Stachybotrys</taxon>
    </lineage>
</organism>
<dbReference type="EMBL" id="KL647681">
    <property type="protein sequence ID" value="KEY74027.1"/>
    <property type="molecule type" value="Genomic_DNA"/>
</dbReference>
<keyword evidence="3" id="KW-1185">Reference proteome</keyword>
<dbReference type="Proteomes" id="UP000028045">
    <property type="component" value="Unassembled WGS sequence"/>
</dbReference>
<dbReference type="HOGENOM" id="CLU_943903_0_0_1"/>
<dbReference type="OrthoDB" id="10543437at2759"/>
<proteinExistence type="predicted"/>
<dbReference type="AlphaFoldDB" id="A0A084B8Z8"/>
<gene>
    <name evidence="2" type="ORF">S7711_10595</name>
</gene>
<sequence>MKTRWYLLWPSGRMSGREPEGGEGRGKARTSIMPGRQKQAPRGFIPPSGLIADGTTPLIQRRSARRWETITAVTSNQQPIHRTLLAIAGPVVIRPSGYPDPASMIPIPMLRLDRNPDPPFSPSRLTWKTQINAASPTVSLSAWPGGEHNEKTKAGILTPFVETPSHTDRSPSCRHFVNRQHAQFDNAASLLSRRHSIFGNAAPRVDLNGACIHAPNTSSAAEHIGERPVFTLLRENYADMSKRIDRIALFPSIAVCGTVSNISQVTCFFK</sequence>
<protein>
    <submittedName>
        <fullName evidence="2">Uncharacterized protein</fullName>
    </submittedName>
</protein>
<reference evidence="2 3" key="1">
    <citation type="journal article" date="2014" name="BMC Genomics">
        <title>Comparative genome sequencing reveals chemotype-specific gene clusters in the toxigenic black mold Stachybotrys.</title>
        <authorList>
            <person name="Semeiks J."/>
            <person name="Borek D."/>
            <person name="Otwinowski Z."/>
            <person name="Grishin N.V."/>
        </authorList>
    </citation>
    <scope>NUCLEOTIDE SEQUENCE [LARGE SCALE GENOMIC DNA]</scope>
    <source>
        <strain evidence="3">CBS 109288 / IBT 7711</strain>
    </source>
</reference>
<name>A0A084B8Z8_STACB</name>
<accession>A0A084B8Z8</accession>
<evidence type="ECO:0000313" key="2">
    <source>
        <dbReference type="EMBL" id="KEY74027.1"/>
    </source>
</evidence>
<evidence type="ECO:0000313" key="3">
    <source>
        <dbReference type="Proteomes" id="UP000028045"/>
    </source>
</evidence>
<feature type="compositionally biased region" description="Basic and acidic residues" evidence="1">
    <location>
        <begin position="15"/>
        <end position="26"/>
    </location>
</feature>
<evidence type="ECO:0000256" key="1">
    <source>
        <dbReference type="SAM" id="MobiDB-lite"/>
    </source>
</evidence>
<feature type="region of interest" description="Disordered" evidence="1">
    <location>
        <begin position="12"/>
        <end position="50"/>
    </location>
</feature>